<organism evidence="2 3">
    <name type="scientific">Shinella curvata</name>
    <dbReference type="NCBI Taxonomy" id="1817964"/>
    <lineage>
        <taxon>Bacteria</taxon>
        <taxon>Pseudomonadati</taxon>
        <taxon>Pseudomonadota</taxon>
        <taxon>Alphaproteobacteria</taxon>
        <taxon>Hyphomicrobiales</taxon>
        <taxon>Rhizobiaceae</taxon>
        <taxon>Shinella</taxon>
    </lineage>
</organism>
<protein>
    <submittedName>
        <fullName evidence="2">SCP2 sterol-binding domain-containing protein</fullName>
    </submittedName>
</protein>
<evidence type="ECO:0000259" key="1">
    <source>
        <dbReference type="Pfam" id="PF02036"/>
    </source>
</evidence>
<dbReference type="RefSeq" id="WP_244762842.1">
    <property type="nucleotide sequence ID" value="NZ_JALJCJ010000006.1"/>
</dbReference>
<comment type="caution">
    <text evidence="2">The sequence shown here is derived from an EMBL/GenBank/DDBJ whole genome shotgun (WGS) entry which is preliminary data.</text>
</comment>
<dbReference type="Proteomes" id="UP001177080">
    <property type="component" value="Unassembled WGS sequence"/>
</dbReference>
<dbReference type="SUPFAM" id="SSF55718">
    <property type="entry name" value="SCP-like"/>
    <property type="match status" value="1"/>
</dbReference>
<proteinExistence type="predicted"/>
<dbReference type="EMBL" id="WHSC02000008">
    <property type="protein sequence ID" value="MDO6123504.1"/>
    <property type="molecule type" value="Genomic_DNA"/>
</dbReference>
<sequence>MPKLPPLLAKPVEFLPLWLVERAARGIFSGVLKAHPGLFERLGDYRQTCYCFSPSDLSLHFRVVPAAQTLSVSRGEPPPADARIEGPLALLLGLLEGRCDADALFFSRDLSVIGDMEAMLALRNALDDSAIDLPRELGALAGPFSPLVTGAARHIRTHMLAERQATWN</sequence>
<evidence type="ECO:0000313" key="3">
    <source>
        <dbReference type="Proteomes" id="UP001177080"/>
    </source>
</evidence>
<reference evidence="2" key="1">
    <citation type="submission" date="2022-04" db="EMBL/GenBank/DDBJ databases">
        <title>Shinella lacus sp. nov., a novel member of the genus Shinella from water.</title>
        <authorList>
            <person name="Deng Y."/>
        </authorList>
    </citation>
    <scope>NUCLEOTIDE SEQUENCE</scope>
    <source>
        <strain evidence="2">JCM 31239</strain>
    </source>
</reference>
<feature type="domain" description="SCP2" evidence="1">
    <location>
        <begin position="40"/>
        <end position="127"/>
    </location>
</feature>
<keyword evidence="3" id="KW-1185">Reference proteome</keyword>
<dbReference type="InterPro" id="IPR003033">
    <property type="entry name" value="SCP2_sterol-bd_dom"/>
</dbReference>
<dbReference type="Gene3D" id="3.30.1050.10">
    <property type="entry name" value="SCP2 sterol-binding domain"/>
    <property type="match status" value="1"/>
</dbReference>
<dbReference type="InterPro" id="IPR036527">
    <property type="entry name" value="SCP2_sterol-bd_dom_sf"/>
</dbReference>
<dbReference type="Pfam" id="PF02036">
    <property type="entry name" value="SCP2"/>
    <property type="match status" value="1"/>
</dbReference>
<name>A0ABT8XID9_9HYPH</name>
<evidence type="ECO:0000313" key="2">
    <source>
        <dbReference type="EMBL" id="MDO6123504.1"/>
    </source>
</evidence>
<gene>
    <name evidence="2" type="ORF">GB928_020115</name>
</gene>
<accession>A0ABT8XID9</accession>